<dbReference type="SMART" id="SM00733">
    <property type="entry name" value="Mterf"/>
    <property type="match status" value="2"/>
</dbReference>
<dbReference type="InterPro" id="IPR038538">
    <property type="entry name" value="MTERF_sf"/>
</dbReference>
<dbReference type="Gene3D" id="1.25.70.10">
    <property type="entry name" value="Transcription termination factor 3, mitochondrial"/>
    <property type="match status" value="1"/>
</dbReference>
<protein>
    <submittedName>
        <fullName evidence="4">Uncharacterized protein</fullName>
    </submittedName>
</protein>
<dbReference type="EMBL" id="JACGCM010002361">
    <property type="protein sequence ID" value="KAF6140531.1"/>
    <property type="molecule type" value="Genomic_DNA"/>
</dbReference>
<proteinExistence type="inferred from homology"/>
<feature type="non-terminal residue" evidence="4">
    <location>
        <position position="94"/>
    </location>
</feature>
<comment type="similarity">
    <text evidence="1">Belongs to the mTERF family.</text>
</comment>
<dbReference type="GO" id="GO:0003676">
    <property type="term" value="F:nucleic acid binding"/>
    <property type="evidence" value="ECO:0007669"/>
    <property type="project" value="InterPro"/>
</dbReference>
<dbReference type="Proteomes" id="UP000541444">
    <property type="component" value="Unassembled WGS sequence"/>
</dbReference>
<accession>A0A7J7LCW8</accession>
<evidence type="ECO:0000313" key="4">
    <source>
        <dbReference type="EMBL" id="KAF6140531.1"/>
    </source>
</evidence>
<dbReference type="OrthoDB" id="637682at2759"/>
<dbReference type="InterPro" id="IPR003690">
    <property type="entry name" value="MTERF"/>
</dbReference>
<evidence type="ECO:0000256" key="2">
    <source>
        <dbReference type="ARBA" id="ARBA00022472"/>
    </source>
</evidence>
<evidence type="ECO:0000256" key="3">
    <source>
        <dbReference type="ARBA" id="ARBA00022946"/>
    </source>
</evidence>
<keyword evidence="5" id="KW-1185">Reference proteome</keyword>
<keyword evidence="2" id="KW-0806">Transcription termination</keyword>
<evidence type="ECO:0000256" key="1">
    <source>
        <dbReference type="ARBA" id="ARBA00007692"/>
    </source>
</evidence>
<sequence length="94" mass="10950">MEIFRSYGFSENELISMFRRNPRCMRVSEKKLRSGLCFFINKLNLEPSYLVKHPALVAYIMEKRIIPMWTVLQGLLSKGLLMKNNVNIGSLILV</sequence>
<organism evidence="4 5">
    <name type="scientific">Kingdonia uniflora</name>
    <dbReference type="NCBI Taxonomy" id="39325"/>
    <lineage>
        <taxon>Eukaryota</taxon>
        <taxon>Viridiplantae</taxon>
        <taxon>Streptophyta</taxon>
        <taxon>Embryophyta</taxon>
        <taxon>Tracheophyta</taxon>
        <taxon>Spermatophyta</taxon>
        <taxon>Magnoliopsida</taxon>
        <taxon>Ranunculales</taxon>
        <taxon>Circaeasteraceae</taxon>
        <taxon>Kingdonia</taxon>
    </lineage>
</organism>
<reference evidence="4 5" key="1">
    <citation type="journal article" date="2020" name="IScience">
        <title>Genome Sequencing of the Endangered Kingdonia uniflora (Circaeasteraceae, Ranunculales) Reveals Potential Mechanisms of Evolutionary Specialization.</title>
        <authorList>
            <person name="Sun Y."/>
            <person name="Deng T."/>
            <person name="Zhang A."/>
            <person name="Moore M.J."/>
            <person name="Landis J.B."/>
            <person name="Lin N."/>
            <person name="Zhang H."/>
            <person name="Zhang X."/>
            <person name="Huang J."/>
            <person name="Zhang X."/>
            <person name="Sun H."/>
            <person name="Wang H."/>
        </authorList>
    </citation>
    <scope>NUCLEOTIDE SEQUENCE [LARGE SCALE GENOMIC DNA]</scope>
    <source>
        <strain evidence="4">TB1705</strain>
        <tissue evidence="4">Leaf</tissue>
    </source>
</reference>
<comment type="caution">
    <text evidence="4">The sequence shown here is derived from an EMBL/GenBank/DDBJ whole genome shotgun (WGS) entry which is preliminary data.</text>
</comment>
<evidence type="ECO:0000313" key="5">
    <source>
        <dbReference type="Proteomes" id="UP000541444"/>
    </source>
</evidence>
<gene>
    <name evidence="4" type="ORF">GIB67_035558</name>
</gene>
<dbReference type="PANTHER" id="PTHR13068">
    <property type="entry name" value="CGI-12 PROTEIN-RELATED"/>
    <property type="match status" value="1"/>
</dbReference>
<keyword evidence="2" id="KW-0805">Transcription regulation</keyword>
<dbReference type="Pfam" id="PF02536">
    <property type="entry name" value="mTERF"/>
    <property type="match status" value="1"/>
</dbReference>
<keyword evidence="3" id="KW-0809">Transit peptide</keyword>
<keyword evidence="2" id="KW-0804">Transcription</keyword>
<dbReference type="PANTHER" id="PTHR13068:SF236">
    <property type="entry name" value="OS02G0749800 PROTEIN"/>
    <property type="match status" value="1"/>
</dbReference>
<dbReference type="GO" id="GO:0006353">
    <property type="term" value="P:DNA-templated transcription termination"/>
    <property type="evidence" value="ECO:0007669"/>
    <property type="project" value="UniProtKB-KW"/>
</dbReference>
<name>A0A7J7LCW8_9MAGN</name>
<dbReference type="AlphaFoldDB" id="A0A7J7LCW8"/>